<dbReference type="AlphaFoldDB" id="A0AAP0GMZ1"/>
<feature type="signal peptide" evidence="1">
    <location>
        <begin position="1"/>
        <end position="16"/>
    </location>
</feature>
<dbReference type="EMBL" id="JBCNJP010000025">
    <property type="protein sequence ID" value="KAK9054104.1"/>
    <property type="molecule type" value="Genomic_DNA"/>
</dbReference>
<organism evidence="2 3">
    <name type="scientific">Deinandra increscens subsp. villosa</name>
    <dbReference type="NCBI Taxonomy" id="3103831"/>
    <lineage>
        <taxon>Eukaryota</taxon>
        <taxon>Viridiplantae</taxon>
        <taxon>Streptophyta</taxon>
        <taxon>Embryophyta</taxon>
        <taxon>Tracheophyta</taxon>
        <taxon>Spermatophyta</taxon>
        <taxon>Magnoliopsida</taxon>
        <taxon>eudicotyledons</taxon>
        <taxon>Gunneridae</taxon>
        <taxon>Pentapetalae</taxon>
        <taxon>asterids</taxon>
        <taxon>campanulids</taxon>
        <taxon>Asterales</taxon>
        <taxon>Asteraceae</taxon>
        <taxon>Asteroideae</taxon>
        <taxon>Heliantheae alliance</taxon>
        <taxon>Madieae</taxon>
        <taxon>Madiinae</taxon>
        <taxon>Deinandra</taxon>
    </lineage>
</organism>
<comment type="caution">
    <text evidence="2">The sequence shown here is derived from an EMBL/GenBank/DDBJ whole genome shotgun (WGS) entry which is preliminary data.</text>
</comment>
<accession>A0AAP0GMZ1</accession>
<keyword evidence="1" id="KW-0732">Signal</keyword>
<evidence type="ECO:0000256" key="1">
    <source>
        <dbReference type="SAM" id="SignalP"/>
    </source>
</evidence>
<reference evidence="2 3" key="1">
    <citation type="submission" date="2024-04" db="EMBL/GenBank/DDBJ databases">
        <title>The reference genome of an endangered Asteraceae, Deinandra increscens subsp. villosa, native to the Central Coast of California.</title>
        <authorList>
            <person name="Guilliams M."/>
            <person name="Hasenstab-Lehman K."/>
            <person name="Meyer R."/>
            <person name="Mcevoy S."/>
        </authorList>
    </citation>
    <scope>NUCLEOTIDE SEQUENCE [LARGE SCALE GENOMIC DNA]</scope>
    <source>
        <tissue evidence="2">Leaf</tissue>
    </source>
</reference>
<dbReference type="Proteomes" id="UP001408789">
    <property type="component" value="Unassembled WGS sequence"/>
</dbReference>
<name>A0AAP0GMZ1_9ASTR</name>
<keyword evidence="3" id="KW-1185">Reference proteome</keyword>
<feature type="chain" id="PRO_5042919611" evidence="1">
    <location>
        <begin position="17"/>
        <end position="164"/>
    </location>
</feature>
<sequence>MYFLLIFILSINRLNTECSNSNNHDKNTPSDHNLDLSLGQNSATRELGFRPMASRAGQMEMYNNRETLVRLSDQTHLHPVGSSEVNYESHRYGPQTRSIDPSMFHMLCPPLVDSWNHQTQQSSRAMAANTTVASSGFPQHQFTMKQPAAPPYAQTWLYNSGYSF</sequence>
<evidence type="ECO:0000313" key="3">
    <source>
        <dbReference type="Proteomes" id="UP001408789"/>
    </source>
</evidence>
<protein>
    <submittedName>
        <fullName evidence="2">Uncharacterized protein</fullName>
    </submittedName>
</protein>
<proteinExistence type="predicted"/>
<evidence type="ECO:0000313" key="2">
    <source>
        <dbReference type="EMBL" id="KAK9054104.1"/>
    </source>
</evidence>
<gene>
    <name evidence="2" type="ORF">SSX86_025181</name>
</gene>